<comment type="subunit">
    <text evidence="5">Interacts with translational regulator CsrA and flagellin(s).</text>
</comment>
<keyword evidence="1 5" id="KW-0963">Cytoplasm</keyword>
<dbReference type="Proteomes" id="UP000596929">
    <property type="component" value="Unassembled WGS sequence"/>
</dbReference>
<sequence>MQIIFKRGIPGFESLKNFKIDEIKDNEKFKVMSSLDEEVSFVVVSPFDFYSEYELNLDNETMKDLEVKDSKDVLILNIITLGETLEKSTINLKAPIVININNNLAKQYIIQYDTYDTKHPLIRREKNVSNY</sequence>
<accession>A0ABR7DHS0</accession>
<reference evidence="6 7" key="1">
    <citation type="submission" date="2020-08" db="EMBL/GenBank/DDBJ databases">
        <title>Genome public.</title>
        <authorList>
            <person name="Liu C."/>
            <person name="Sun Q."/>
        </authorList>
    </citation>
    <scope>NUCLEOTIDE SEQUENCE [LARGE SCALE GENOMIC DNA]</scope>
    <source>
        <strain evidence="6 7">NSJ-6</strain>
    </source>
</reference>
<comment type="similarity">
    <text evidence="5">Belongs to the FliW family.</text>
</comment>
<comment type="function">
    <text evidence="5">Acts as an anti-CsrA protein, binds CsrA and prevents it from repressing translation of its target genes, one of which is flagellin. Binds to flagellin and participates in the assembly of the flagellum.</text>
</comment>
<evidence type="ECO:0000256" key="5">
    <source>
        <dbReference type="HAMAP-Rule" id="MF_01185"/>
    </source>
</evidence>
<evidence type="ECO:0000256" key="2">
    <source>
        <dbReference type="ARBA" id="ARBA00022795"/>
    </source>
</evidence>
<organism evidence="6 7">
    <name type="scientific">Clostridium hominis</name>
    <dbReference type="NCBI Taxonomy" id="2763036"/>
    <lineage>
        <taxon>Bacteria</taxon>
        <taxon>Bacillati</taxon>
        <taxon>Bacillota</taxon>
        <taxon>Clostridia</taxon>
        <taxon>Eubacteriales</taxon>
        <taxon>Clostridiaceae</taxon>
        <taxon>Clostridium</taxon>
    </lineage>
</organism>
<dbReference type="RefSeq" id="WP_032117076.1">
    <property type="nucleotide sequence ID" value="NZ_JACOOO010000047.1"/>
</dbReference>
<evidence type="ECO:0000256" key="1">
    <source>
        <dbReference type="ARBA" id="ARBA00022490"/>
    </source>
</evidence>
<comment type="subcellular location">
    <subcellularLocation>
        <location evidence="5">Cytoplasm</location>
    </subcellularLocation>
</comment>
<keyword evidence="6" id="KW-0966">Cell projection</keyword>
<dbReference type="InterPro" id="IPR003775">
    <property type="entry name" value="Flagellar_assembly_factor_FliW"/>
</dbReference>
<gene>
    <name evidence="5" type="primary">fliW</name>
    <name evidence="6" type="ORF">H8S20_19090</name>
</gene>
<proteinExistence type="inferred from homology"/>
<dbReference type="PANTHER" id="PTHR39190">
    <property type="entry name" value="FLAGELLAR ASSEMBLY FACTOR FLIW"/>
    <property type="match status" value="1"/>
</dbReference>
<keyword evidence="2 5" id="KW-1005">Bacterial flagellum biogenesis</keyword>
<dbReference type="EMBL" id="JACOOO010000047">
    <property type="protein sequence ID" value="MBC5630936.1"/>
    <property type="molecule type" value="Genomic_DNA"/>
</dbReference>
<dbReference type="SUPFAM" id="SSF141457">
    <property type="entry name" value="BH3618-like"/>
    <property type="match status" value="1"/>
</dbReference>
<dbReference type="PANTHER" id="PTHR39190:SF1">
    <property type="entry name" value="FLAGELLAR ASSEMBLY FACTOR FLIW"/>
    <property type="match status" value="1"/>
</dbReference>
<dbReference type="Pfam" id="PF02623">
    <property type="entry name" value="FliW"/>
    <property type="match status" value="1"/>
</dbReference>
<dbReference type="HAMAP" id="MF_01185">
    <property type="entry name" value="FliW"/>
    <property type="match status" value="1"/>
</dbReference>
<dbReference type="InterPro" id="IPR024046">
    <property type="entry name" value="Flagellar_assmbl_FliW_dom_sf"/>
</dbReference>
<keyword evidence="4 5" id="KW-0143">Chaperone</keyword>
<dbReference type="NCBIfam" id="NF009793">
    <property type="entry name" value="PRK13285.1-1"/>
    <property type="match status" value="1"/>
</dbReference>
<protein>
    <recommendedName>
        <fullName evidence="5">Flagellar assembly factor FliW</fullName>
    </recommendedName>
</protein>
<dbReference type="Gene3D" id="2.30.290.10">
    <property type="entry name" value="BH3618-like"/>
    <property type="match status" value="1"/>
</dbReference>
<evidence type="ECO:0000313" key="7">
    <source>
        <dbReference type="Proteomes" id="UP000596929"/>
    </source>
</evidence>
<keyword evidence="6" id="KW-0282">Flagellum</keyword>
<evidence type="ECO:0000256" key="4">
    <source>
        <dbReference type="ARBA" id="ARBA00023186"/>
    </source>
</evidence>
<keyword evidence="3 5" id="KW-0810">Translation regulation</keyword>
<evidence type="ECO:0000313" key="6">
    <source>
        <dbReference type="EMBL" id="MBC5630936.1"/>
    </source>
</evidence>
<evidence type="ECO:0000256" key="3">
    <source>
        <dbReference type="ARBA" id="ARBA00022845"/>
    </source>
</evidence>
<keyword evidence="7" id="KW-1185">Reference proteome</keyword>
<keyword evidence="6" id="KW-0969">Cilium</keyword>
<comment type="caution">
    <text evidence="6">The sequence shown here is derived from an EMBL/GenBank/DDBJ whole genome shotgun (WGS) entry which is preliminary data.</text>
</comment>
<name>A0ABR7DHS0_9CLOT</name>